<dbReference type="Proteomes" id="UP000005438">
    <property type="component" value="Chromosome"/>
</dbReference>
<dbReference type="AlphaFoldDB" id="G8T9R7"/>
<evidence type="ECO:0000313" key="1">
    <source>
        <dbReference type="EMBL" id="AEW00260.1"/>
    </source>
</evidence>
<dbReference type="KEGG" id="nko:Niako_3977"/>
<dbReference type="EMBL" id="CP003178">
    <property type="protein sequence ID" value="AEW00260.1"/>
    <property type="molecule type" value="Genomic_DNA"/>
</dbReference>
<organism evidence="1 2">
    <name type="scientific">Niastella koreensis (strain DSM 17620 / KACC 11465 / NBRC 106392 / GR20-10)</name>
    <dbReference type="NCBI Taxonomy" id="700598"/>
    <lineage>
        <taxon>Bacteria</taxon>
        <taxon>Pseudomonadati</taxon>
        <taxon>Bacteroidota</taxon>
        <taxon>Chitinophagia</taxon>
        <taxon>Chitinophagales</taxon>
        <taxon>Chitinophagaceae</taxon>
        <taxon>Niastella</taxon>
    </lineage>
</organism>
<dbReference type="HOGENOM" id="CLU_203307_1_1_10"/>
<sequence length="46" mass="5288">MDKLTPQKVQEMLRQRGTIVTLEQATAILNFIRKLATIAISNYLQK</sequence>
<proteinExistence type="predicted"/>
<reference evidence="1 2" key="1">
    <citation type="submission" date="2011-12" db="EMBL/GenBank/DDBJ databases">
        <title>The complete genome of Niastella koreensis GR20-10.</title>
        <authorList>
            <consortium name="US DOE Joint Genome Institute (JGI-PGF)"/>
            <person name="Lucas S."/>
            <person name="Han J."/>
            <person name="Lapidus A."/>
            <person name="Bruce D."/>
            <person name="Goodwin L."/>
            <person name="Pitluck S."/>
            <person name="Peters L."/>
            <person name="Kyrpides N."/>
            <person name="Mavromatis K."/>
            <person name="Ivanova N."/>
            <person name="Mikhailova N."/>
            <person name="Davenport K."/>
            <person name="Saunders E."/>
            <person name="Detter J.C."/>
            <person name="Tapia R."/>
            <person name="Han C."/>
            <person name="Land M."/>
            <person name="Hauser L."/>
            <person name="Markowitz V."/>
            <person name="Cheng J.-F."/>
            <person name="Hugenholtz P."/>
            <person name="Woyke T."/>
            <person name="Wu D."/>
            <person name="Tindall B."/>
            <person name="Pomrenke H."/>
            <person name="Brambilla E."/>
            <person name="Klenk H.-P."/>
            <person name="Eisen J.A."/>
        </authorList>
    </citation>
    <scope>NUCLEOTIDE SEQUENCE [LARGE SCALE GENOMIC DNA]</scope>
    <source>
        <strain evidence="2">DSM 17620 / KACC 11465 / NBRC 106392 / GR20-10</strain>
    </source>
</reference>
<protein>
    <submittedName>
        <fullName evidence="1">Uncharacterized protein</fullName>
    </submittedName>
</protein>
<gene>
    <name evidence="1" type="ordered locus">Niako_3977</name>
</gene>
<name>G8T9R7_NIAKG</name>
<accession>G8T9R7</accession>
<evidence type="ECO:0000313" key="2">
    <source>
        <dbReference type="Proteomes" id="UP000005438"/>
    </source>
</evidence>